<protein>
    <submittedName>
        <fullName evidence="1">Uncharacterized protein</fullName>
    </submittedName>
</protein>
<dbReference type="EMBL" id="AP018052">
    <property type="protein sequence ID" value="BAZ93783.1"/>
    <property type="molecule type" value="Genomic_DNA"/>
</dbReference>
<sequence length="151" mass="17395">MKLTDEMFFERFPAFFRNREEITNPRLVHGELAIDMGWRPIVWALLETLEADSADMGLDPASPEYPAVAQIKQKFGGLRVYLSRLPKGFYFYIQHAEMCSFRTCEKCGKPARPGWLNGTVLTLCLSCRKDEREAWGDGEWTEAGHLNLYPE</sequence>
<dbReference type="Proteomes" id="UP000218765">
    <property type="component" value="Chromosome"/>
</dbReference>
<keyword evidence="2" id="KW-1185">Reference proteome</keyword>
<proteinExistence type="predicted"/>
<evidence type="ECO:0000313" key="1">
    <source>
        <dbReference type="EMBL" id="BAZ93783.1"/>
    </source>
</evidence>
<dbReference type="KEGG" id="ttc:FOKN1_1385"/>
<dbReference type="AlphaFoldDB" id="A0A1Z4VQM4"/>
<name>A0A1Z4VQM4_9GAMM</name>
<accession>A0A1Z4VQM4</accession>
<dbReference type="RefSeq" id="WP_096365944.1">
    <property type="nucleotide sequence ID" value="NZ_AP018052.1"/>
</dbReference>
<organism evidence="1 2">
    <name type="scientific">Thiohalobacter thiocyanaticus</name>
    <dbReference type="NCBI Taxonomy" id="585455"/>
    <lineage>
        <taxon>Bacteria</taxon>
        <taxon>Pseudomonadati</taxon>
        <taxon>Pseudomonadota</taxon>
        <taxon>Gammaproteobacteria</taxon>
        <taxon>Thiohalobacterales</taxon>
        <taxon>Thiohalobacteraceae</taxon>
        <taxon>Thiohalobacter</taxon>
    </lineage>
</organism>
<gene>
    <name evidence="1" type="ORF">FOKN1_1385</name>
</gene>
<reference evidence="1 2" key="1">
    <citation type="submission" date="2017-05" db="EMBL/GenBank/DDBJ databases">
        <title>Thiocyanate degradation by Thiohalobacter thiocyanaticus FOKN1.</title>
        <authorList>
            <person name="Oshiki M."/>
            <person name="Fukushima T."/>
            <person name="Kawano S."/>
            <person name="Nakagawa J."/>
        </authorList>
    </citation>
    <scope>NUCLEOTIDE SEQUENCE [LARGE SCALE GENOMIC DNA]</scope>
    <source>
        <strain evidence="1 2">FOKN1</strain>
    </source>
</reference>
<dbReference type="OrthoDB" id="8909281at2"/>
<evidence type="ECO:0000313" key="2">
    <source>
        <dbReference type="Proteomes" id="UP000218765"/>
    </source>
</evidence>